<evidence type="ECO:0000313" key="9">
    <source>
        <dbReference type="Proteomes" id="UP000195766"/>
    </source>
</evidence>
<feature type="transmembrane region" description="Helical" evidence="6">
    <location>
        <begin position="122"/>
        <end position="141"/>
    </location>
</feature>
<feature type="transmembrane region" description="Helical" evidence="6">
    <location>
        <begin position="91"/>
        <end position="116"/>
    </location>
</feature>
<feature type="domain" description="Type II secretion system protein GspF" evidence="7">
    <location>
        <begin position="160"/>
        <end position="285"/>
    </location>
</feature>
<dbReference type="RefSeq" id="WP_087140632.1">
    <property type="nucleotide sequence ID" value="NZ_FUIE01000046.1"/>
</dbReference>
<reference evidence="8 9" key="1">
    <citation type="submission" date="2017-02" db="EMBL/GenBank/DDBJ databases">
        <authorList>
            <person name="Peterson S.W."/>
        </authorList>
    </citation>
    <scope>NUCLEOTIDE SEQUENCE [LARGE SCALE GENOMIC DNA]</scope>
    <source>
        <strain evidence="8 9">3F5N</strain>
    </source>
</reference>
<dbReference type="InterPro" id="IPR042094">
    <property type="entry name" value="T2SS_GspF_sf"/>
</dbReference>
<dbReference type="Gene3D" id="1.20.81.30">
    <property type="entry name" value="Type II secretion system (T2SS), domain F"/>
    <property type="match status" value="1"/>
</dbReference>
<keyword evidence="5 6" id="KW-0472">Membrane</keyword>
<feature type="transmembrane region" description="Helical" evidence="6">
    <location>
        <begin position="262"/>
        <end position="287"/>
    </location>
</feature>
<evidence type="ECO:0000259" key="7">
    <source>
        <dbReference type="Pfam" id="PF00482"/>
    </source>
</evidence>
<dbReference type="InterPro" id="IPR018076">
    <property type="entry name" value="T2SS_GspF_dom"/>
</dbReference>
<keyword evidence="2" id="KW-1003">Cell membrane</keyword>
<comment type="subcellular location">
    <subcellularLocation>
        <location evidence="1">Cell membrane</location>
        <topology evidence="1">Multi-pass membrane protein</topology>
    </subcellularLocation>
</comment>
<dbReference type="PANTHER" id="PTHR35007">
    <property type="entry name" value="INTEGRAL MEMBRANE PROTEIN-RELATED"/>
    <property type="match status" value="1"/>
</dbReference>
<evidence type="ECO:0000313" key="8">
    <source>
        <dbReference type="EMBL" id="SJM62429.1"/>
    </source>
</evidence>
<accession>A0A1R4G2L8</accession>
<evidence type="ECO:0000256" key="5">
    <source>
        <dbReference type="ARBA" id="ARBA00023136"/>
    </source>
</evidence>
<keyword evidence="3 6" id="KW-0812">Transmembrane</keyword>
<gene>
    <name evidence="8" type="ORF">FM111_08920</name>
</gene>
<organism evidence="8 9">
    <name type="scientific">Brevundimonas diminuta 3F5N</name>
    <dbReference type="NCBI Taxonomy" id="1255603"/>
    <lineage>
        <taxon>Bacteria</taxon>
        <taxon>Pseudomonadati</taxon>
        <taxon>Pseudomonadota</taxon>
        <taxon>Alphaproteobacteria</taxon>
        <taxon>Caulobacterales</taxon>
        <taxon>Caulobacteraceae</taxon>
        <taxon>Brevundimonas</taxon>
    </lineage>
</organism>
<dbReference type="Proteomes" id="UP000195766">
    <property type="component" value="Unassembled WGS sequence"/>
</dbReference>
<evidence type="ECO:0000256" key="3">
    <source>
        <dbReference type="ARBA" id="ARBA00022692"/>
    </source>
</evidence>
<evidence type="ECO:0000256" key="4">
    <source>
        <dbReference type="ARBA" id="ARBA00022989"/>
    </source>
</evidence>
<dbReference type="EMBL" id="FUIE01000046">
    <property type="protein sequence ID" value="SJM62429.1"/>
    <property type="molecule type" value="Genomic_DNA"/>
</dbReference>
<dbReference type="GO" id="GO:0005886">
    <property type="term" value="C:plasma membrane"/>
    <property type="evidence" value="ECO:0007669"/>
    <property type="project" value="UniProtKB-SubCell"/>
</dbReference>
<dbReference type="AlphaFoldDB" id="A0A1R4G2L8"/>
<protein>
    <submittedName>
        <fullName evidence="8">Flp pilus assembly protein TadB</fullName>
    </submittedName>
</protein>
<dbReference type="Pfam" id="PF00482">
    <property type="entry name" value="T2SSF"/>
    <property type="match status" value="1"/>
</dbReference>
<dbReference type="OrthoDB" id="9803381at2"/>
<evidence type="ECO:0000256" key="1">
    <source>
        <dbReference type="ARBA" id="ARBA00004651"/>
    </source>
</evidence>
<evidence type="ECO:0000256" key="6">
    <source>
        <dbReference type="SAM" id="Phobius"/>
    </source>
</evidence>
<feature type="transmembrane region" description="Helical" evidence="6">
    <location>
        <begin position="6"/>
        <end position="25"/>
    </location>
</feature>
<sequence>MLLPILAAILAFITIGGVGWVLVGGDDSSSQAVKRAKTMGGVRAEAAANAKRAAAANTPEARRKQILLQLQEVDRRERKARMTMAAKLKQAGLSLSVRTFAIISVVAGLVGALLAFVLGAHIIIVLGVGVAAGLGLPRWIVGMKAKARMKKFSLAFADAIDILVRGIKTGLPVHDCFKIIARESPEPLAGEFRTLVEGMGVGLTLAQALDKMYERMPTPELKFFAIVIAIQQKSGGNLAEALGNLTTVLRARRMMGEKIKALSSEAIASAGIIASLPPAVMILVMLTNPSYMLLMFTDIRGQVMLMGAALWMAIGVFVMKRMISFKF</sequence>
<evidence type="ECO:0000256" key="2">
    <source>
        <dbReference type="ARBA" id="ARBA00022475"/>
    </source>
</evidence>
<keyword evidence="4 6" id="KW-1133">Transmembrane helix</keyword>
<name>A0A1R4G2L8_BREDI</name>
<proteinExistence type="predicted"/>
<feature type="transmembrane region" description="Helical" evidence="6">
    <location>
        <begin position="299"/>
        <end position="319"/>
    </location>
</feature>
<dbReference type="PANTHER" id="PTHR35007:SF1">
    <property type="entry name" value="PILUS ASSEMBLY PROTEIN"/>
    <property type="match status" value="1"/>
</dbReference>